<feature type="domain" description="Aldehyde dehydrogenase" evidence="6">
    <location>
        <begin position="12"/>
        <end position="460"/>
    </location>
</feature>
<evidence type="ECO:0000313" key="7">
    <source>
        <dbReference type="EMBL" id="KRL01989.1"/>
    </source>
</evidence>
<dbReference type="InterPro" id="IPR015590">
    <property type="entry name" value="Aldehyde_DH_dom"/>
</dbReference>
<protein>
    <submittedName>
        <fullName evidence="7">Succinate-semialdehyde dehydrogenase (NAD(P)+)</fullName>
    </submittedName>
</protein>
<dbReference type="Pfam" id="PF00171">
    <property type="entry name" value="Aldedh"/>
    <property type="match status" value="1"/>
</dbReference>
<dbReference type="InterPro" id="IPR047110">
    <property type="entry name" value="GABD/Sad-like"/>
</dbReference>
<proteinExistence type="inferred from homology"/>
<dbReference type="Gene3D" id="3.40.605.10">
    <property type="entry name" value="Aldehyde Dehydrogenase, Chain A, domain 1"/>
    <property type="match status" value="1"/>
</dbReference>
<gene>
    <name evidence="7" type="ORF">FC81_GL000979</name>
</gene>
<dbReference type="EMBL" id="AZEF01000017">
    <property type="protein sequence ID" value="KRL01989.1"/>
    <property type="molecule type" value="Genomic_DNA"/>
</dbReference>
<dbReference type="STRING" id="1423731.FC81_GL000979"/>
<evidence type="ECO:0000259" key="6">
    <source>
        <dbReference type="Pfam" id="PF00171"/>
    </source>
</evidence>
<evidence type="ECO:0000313" key="8">
    <source>
        <dbReference type="Proteomes" id="UP000051621"/>
    </source>
</evidence>
<dbReference type="AlphaFoldDB" id="A0A0R1M9Y4"/>
<reference evidence="7 8" key="1">
    <citation type="journal article" date="2015" name="Genome Announc.">
        <title>Expanding the biotechnology potential of lactobacilli through comparative genomics of 213 strains and associated genera.</title>
        <authorList>
            <person name="Sun Z."/>
            <person name="Harris H.M."/>
            <person name="McCann A."/>
            <person name="Guo C."/>
            <person name="Argimon S."/>
            <person name="Zhang W."/>
            <person name="Yang X."/>
            <person name="Jeffery I.B."/>
            <person name="Cooney J.C."/>
            <person name="Kagawa T.F."/>
            <person name="Liu W."/>
            <person name="Song Y."/>
            <person name="Salvetti E."/>
            <person name="Wrobel A."/>
            <person name="Rasinkangas P."/>
            <person name="Parkhill J."/>
            <person name="Rea M.C."/>
            <person name="O'Sullivan O."/>
            <person name="Ritari J."/>
            <person name="Douillard F.P."/>
            <person name="Paul Ross R."/>
            <person name="Yang R."/>
            <person name="Briner A.E."/>
            <person name="Felis G.E."/>
            <person name="de Vos W.M."/>
            <person name="Barrangou R."/>
            <person name="Klaenhammer T.R."/>
            <person name="Caufield P.W."/>
            <person name="Cui Y."/>
            <person name="Zhang H."/>
            <person name="O'Toole P.W."/>
        </authorList>
    </citation>
    <scope>NUCLEOTIDE SEQUENCE [LARGE SCALE GENOMIC DNA]</scope>
    <source>
        <strain evidence="7 8">DSM 19910</strain>
    </source>
</reference>
<keyword evidence="2" id="KW-0521">NADP</keyword>
<keyword evidence="3 5" id="KW-0560">Oxidoreductase</keyword>
<evidence type="ECO:0000256" key="1">
    <source>
        <dbReference type="ARBA" id="ARBA00009986"/>
    </source>
</evidence>
<dbReference type="InterPro" id="IPR016163">
    <property type="entry name" value="Ald_DH_C"/>
</dbReference>
<dbReference type="PANTHER" id="PTHR43217">
    <property type="entry name" value="SUCCINATE SEMIALDEHYDE DEHYDROGENASE [NAD(P)+] SAD"/>
    <property type="match status" value="1"/>
</dbReference>
<name>A0A0R1M9Y4_9LACO</name>
<dbReference type="PATRIC" id="fig|1423731.3.peg.1007"/>
<comment type="caution">
    <text evidence="7">The sequence shown here is derived from an EMBL/GenBank/DDBJ whole genome shotgun (WGS) entry which is preliminary data.</text>
</comment>
<evidence type="ECO:0000256" key="5">
    <source>
        <dbReference type="RuleBase" id="RU003345"/>
    </source>
</evidence>
<accession>A0A0R1M9Y4</accession>
<dbReference type="InterPro" id="IPR044148">
    <property type="entry name" value="ALDH_GabD1-like"/>
</dbReference>
<evidence type="ECO:0000256" key="4">
    <source>
        <dbReference type="PROSITE-ProRule" id="PRU10007"/>
    </source>
</evidence>
<dbReference type="Proteomes" id="UP000051621">
    <property type="component" value="Unassembled WGS sequence"/>
</dbReference>
<dbReference type="Gene3D" id="3.40.309.10">
    <property type="entry name" value="Aldehyde Dehydrogenase, Chain A, domain 2"/>
    <property type="match status" value="1"/>
</dbReference>
<dbReference type="InterPro" id="IPR016162">
    <property type="entry name" value="Ald_DH_N"/>
</dbReference>
<dbReference type="CDD" id="cd07100">
    <property type="entry name" value="ALDH_SSADH1_GabD1"/>
    <property type="match status" value="1"/>
</dbReference>
<dbReference type="InterPro" id="IPR029510">
    <property type="entry name" value="Ald_DH_CS_GLU"/>
</dbReference>
<sequence>MYENLKEEHLMAYKTINPFTNEVIKTFPNATKNQIEDSLKIGTDLYHQWKKEPVATRSKKLHDIADLLREKEEELAQTLTIEMGKLISEARGEVELCALIADYFADHSAELLQPTPLTTKAGEARVEKHSVGILLMVEPWNFPYYQIMRVFAPNYMIGNPMILKHSSTTPSSAVAFTKIITEAGAPAGSLTNLFLTHDQVDQVIADPRIQGVALTGSERGGSSVAQTAGKYLKKSSMELGGNDAFIVLDDADLDQVIKVAARARTYNAGQVCTSSKRFIVADNLYDEFLKQLGKTYRHFKPGDPLDEQTTLAPMSSAKAKAKLEEQVNAAIANGAVLYQGNTAIDLPGQFFEPTILTDITPDNPAYYEEMFGSVAQVYRVHSEQEAIALANDSHYGLGGIVFTKDKKRGQKVASQIETGMVFVNTFLYTLPELPFGGVKNSGYGREMSAIGLNAFVNDKLIVAVDKPDFENRAGALF</sequence>
<dbReference type="FunFam" id="3.40.309.10:FF:000009">
    <property type="entry name" value="Aldehyde dehydrogenase A"/>
    <property type="match status" value="1"/>
</dbReference>
<keyword evidence="8" id="KW-1185">Reference proteome</keyword>
<organism evidence="7 8">
    <name type="scientific">Liquorilactobacillus capillatus DSM 19910</name>
    <dbReference type="NCBI Taxonomy" id="1423731"/>
    <lineage>
        <taxon>Bacteria</taxon>
        <taxon>Bacillati</taxon>
        <taxon>Bacillota</taxon>
        <taxon>Bacilli</taxon>
        <taxon>Lactobacillales</taxon>
        <taxon>Lactobacillaceae</taxon>
        <taxon>Liquorilactobacillus</taxon>
    </lineage>
</organism>
<dbReference type="FunFam" id="3.40.605.10:FF:000012">
    <property type="entry name" value="NAD-dependent succinate-semialdehyde dehydrogenase"/>
    <property type="match status" value="1"/>
</dbReference>
<feature type="active site" evidence="4">
    <location>
        <position position="238"/>
    </location>
</feature>
<dbReference type="PROSITE" id="PS00687">
    <property type="entry name" value="ALDEHYDE_DEHYDR_GLU"/>
    <property type="match status" value="1"/>
</dbReference>
<dbReference type="InterPro" id="IPR016161">
    <property type="entry name" value="Ald_DH/histidinol_DH"/>
</dbReference>
<evidence type="ECO:0000256" key="3">
    <source>
        <dbReference type="ARBA" id="ARBA00023002"/>
    </source>
</evidence>
<dbReference type="GO" id="GO:0004777">
    <property type="term" value="F:succinate-semialdehyde dehydrogenase (NAD+) activity"/>
    <property type="evidence" value="ECO:0007669"/>
    <property type="project" value="TreeGrafter"/>
</dbReference>
<dbReference type="SUPFAM" id="SSF53720">
    <property type="entry name" value="ALDH-like"/>
    <property type="match status" value="1"/>
</dbReference>
<dbReference type="GO" id="GO:0004030">
    <property type="term" value="F:aldehyde dehydrogenase [NAD(P)+] activity"/>
    <property type="evidence" value="ECO:0007669"/>
    <property type="project" value="InterPro"/>
</dbReference>
<dbReference type="PANTHER" id="PTHR43217:SF2">
    <property type="entry name" value="SUCCINATE-SEMIALDEHYDE DEHYDROGENASE [NADP(+)]"/>
    <property type="match status" value="1"/>
</dbReference>
<comment type="similarity">
    <text evidence="1 5">Belongs to the aldehyde dehydrogenase family.</text>
</comment>
<evidence type="ECO:0000256" key="2">
    <source>
        <dbReference type="ARBA" id="ARBA00022857"/>
    </source>
</evidence>